<keyword evidence="5" id="KW-1185">Reference proteome</keyword>
<organism evidence="4 5">
    <name type="scientific">Oldenlandia corymbosa var. corymbosa</name>
    <dbReference type="NCBI Taxonomy" id="529605"/>
    <lineage>
        <taxon>Eukaryota</taxon>
        <taxon>Viridiplantae</taxon>
        <taxon>Streptophyta</taxon>
        <taxon>Embryophyta</taxon>
        <taxon>Tracheophyta</taxon>
        <taxon>Spermatophyta</taxon>
        <taxon>Magnoliopsida</taxon>
        <taxon>eudicotyledons</taxon>
        <taxon>Gunneridae</taxon>
        <taxon>Pentapetalae</taxon>
        <taxon>asterids</taxon>
        <taxon>lamiids</taxon>
        <taxon>Gentianales</taxon>
        <taxon>Rubiaceae</taxon>
        <taxon>Rubioideae</taxon>
        <taxon>Spermacoceae</taxon>
        <taxon>Hedyotis-Oldenlandia complex</taxon>
        <taxon>Oldenlandia</taxon>
    </lineage>
</organism>
<dbReference type="Pfam" id="PF00227">
    <property type="entry name" value="Proteasome"/>
    <property type="match status" value="1"/>
</dbReference>
<dbReference type="PANTHER" id="PTHR32194">
    <property type="entry name" value="METALLOPROTEASE TLDD"/>
    <property type="match status" value="1"/>
</dbReference>
<keyword evidence="2" id="KW-0645">Protease</keyword>
<name>A0AAV1DGX9_OLDCO</name>
<keyword evidence="1" id="KW-0963">Cytoplasm</keyword>
<accession>A0AAV1DGX9</accession>
<dbReference type="Proteomes" id="UP001161247">
    <property type="component" value="Chromosome 5"/>
</dbReference>
<evidence type="ECO:0000313" key="4">
    <source>
        <dbReference type="EMBL" id="CAI9107126.1"/>
    </source>
</evidence>
<protein>
    <submittedName>
        <fullName evidence="4">OLC1v1006416C1</fullName>
    </submittedName>
</protein>
<evidence type="ECO:0000313" key="5">
    <source>
        <dbReference type="Proteomes" id="UP001161247"/>
    </source>
</evidence>
<gene>
    <name evidence="4" type="ORF">OLC1_LOCUS15513</name>
</gene>
<dbReference type="InterPro" id="IPR001353">
    <property type="entry name" value="Proteasome_sua/b"/>
</dbReference>
<reference evidence="4" key="1">
    <citation type="submission" date="2023-03" db="EMBL/GenBank/DDBJ databases">
        <authorList>
            <person name="Julca I."/>
        </authorList>
    </citation>
    <scope>NUCLEOTIDE SEQUENCE</scope>
</reference>
<dbReference type="GO" id="GO:0005839">
    <property type="term" value="C:proteasome core complex"/>
    <property type="evidence" value="ECO:0007669"/>
    <property type="project" value="InterPro"/>
</dbReference>
<sequence length="637" mass="71958">MASKRPTTQAVESSEQPSLAAIMAKLNEMNDDFVRFKAEDAKFKMELPQFIRDNLSDRFKASEARISVIERSKDQLHDTPSCEGKYANSHLFPSVSGIKFGKVAEISINYSPNFVQRTRVEDNGEYHNSGDNRNNKKWKPKPKLELPIFMGENARTWLRKCHKFFRIYEMNEEDMLDSVEFYMDGVADVWYQGFKFVNPNADWRYTPPVSKTSNVGGKVAAQGVKKPDKPFFKRLSPKEKEYKTIHNLYWKCNGAWGPGHVCRLEHVNLVVVDDDVELDQVNWLSDELESGSEIQVQAIYCWDQCITADEGEMKEPRKLIVVVGYINNELIKILIDTEVVRSFVDNLLAHKLGLLRKEVGTMDCSDNPLQTPAFPLAADGSSSLPGLWKEFAKKDYWITPLPSDGEDHFLKPEKGTTAMGCIFKNEWIMVAVDHSGTKQTRKFPENVIKLNSHLLVAFSGGSKALLKVLVEHLQQKVGKHELKEGREASAAEASKWLSDFLSLRPCDSLSLGIMIAGWDHISGPALYKVDGKGEVLKRDYVGTGSGSGSFVVFFLKPHTKMSEAETAELTKTALCIGVNNATESRKLVSVFQVGKAGVTRVVSNDDIKEWLKGHFRKAGYEWEDQRRFNKLLANRVN</sequence>
<dbReference type="PANTHER" id="PTHR32194:SF0">
    <property type="entry name" value="ATP-DEPENDENT PROTEASE SUBUNIT HSLV"/>
    <property type="match status" value="1"/>
</dbReference>
<dbReference type="GO" id="GO:0005737">
    <property type="term" value="C:cytoplasm"/>
    <property type="evidence" value="ECO:0007669"/>
    <property type="project" value="TreeGrafter"/>
</dbReference>
<evidence type="ECO:0000256" key="2">
    <source>
        <dbReference type="ARBA" id="ARBA00022670"/>
    </source>
</evidence>
<proteinExistence type="predicted"/>
<dbReference type="InterPro" id="IPR023333">
    <property type="entry name" value="Proteasome_suB-type"/>
</dbReference>
<dbReference type="AlphaFoldDB" id="A0AAV1DGX9"/>
<evidence type="ECO:0000256" key="1">
    <source>
        <dbReference type="ARBA" id="ARBA00022490"/>
    </source>
</evidence>
<dbReference type="SUPFAM" id="SSF56235">
    <property type="entry name" value="N-terminal nucleophile aminohydrolases (Ntn hydrolases)"/>
    <property type="match status" value="1"/>
</dbReference>
<keyword evidence="3" id="KW-0378">Hydrolase</keyword>
<evidence type="ECO:0000256" key="3">
    <source>
        <dbReference type="ARBA" id="ARBA00022801"/>
    </source>
</evidence>
<dbReference type="GO" id="GO:0051603">
    <property type="term" value="P:proteolysis involved in protein catabolic process"/>
    <property type="evidence" value="ECO:0007669"/>
    <property type="project" value="InterPro"/>
</dbReference>
<dbReference type="InterPro" id="IPR029055">
    <property type="entry name" value="Ntn_hydrolases_N"/>
</dbReference>
<dbReference type="EMBL" id="OX459122">
    <property type="protein sequence ID" value="CAI9107126.1"/>
    <property type="molecule type" value="Genomic_DNA"/>
</dbReference>
<dbReference type="Gene3D" id="3.60.20.10">
    <property type="entry name" value="Glutamine Phosphoribosylpyrophosphate, subunit 1, domain 1"/>
    <property type="match status" value="1"/>
</dbReference>
<dbReference type="GO" id="GO:0008233">
    <property type="term" value="F:peptidase activity"/>
    <property type="evidence" value="ECO:0007669"/>
    <property type="project" value="UniProtKB-KW"/>
</dbReference>